<feature type="compositionally biased region" description="Polar residues" evidence="8">
    <location>
        <begin position="607"/>
        <end position="627"/>
    </location>
</feature>
<dbReference type="InterPro" id="IPR040457">
    <property type="entry name" value="GCP_C"/>
</dbReference>
<feature type="coiled-coil region" evidence="7">
    <location>
        <begin position="703"/>
        <end position="741"/>
    </location>
</feature>
<evidence type="ECO:0000256" key="7">
    <source>
        <dbReference type="SAM" id="Coils"/>
    </source>
</evidence>
<name>A0ABR1YRC2_9PEZI</name>
<sequence length="799" mass="88690">MLHEILLSLSGHPSPLFESPANQKTESPSNPAVNTSTFPLLSPPEAELLKSVAHLAELHRATRKHASRIASSHESTICRAVATAIVSTHLARFQQKILEVEDRILKQDASIVGAYNIVPLAGIVAEFDEWTRRMEWFWNLANFMLPTGTSDKSKSKDSSRFLSASLIDKLRQEAQTGYPDIEAVALDLSKVAETAWLRQLSTWVLYGKLPTHGSEDFFISQMRDDDGAVGYVTDSRMLPKFVSARTASSILFIGRSLDQIRSRGSTVVASDAPALSEHELLTIHLQHLSSLQVPLSSAALSEAISEIRLSLSRNMLQQLLPLPKILQMLSLMQEFFLLGRGEFSVALVEHSEDQMQSRQKNPKQSKPGRGVQGMLIKEAEVSTVLARTWAALTALIDDEEMMDENLDLARSLVNLSMSKPTSTRPPTPGRAREAADALPKLSNVAFNDLLLSVPTTLTLDISPPLDLFLTQSEVDIYSSINAYLLAIRRAHLRLTALWRESNLRREHPTPFGPPTSNKPFGQNMLKTRRARSNARTVKMRKVWATCGAAVFLLSEFGAYFEGEIVQESWKHFRQWIVGGNSEQSQSREGGTDGLRSRLSQSSLPSQANISHGQQRNQPPSSFQQSQHVEQEPSVPHDPEILAKAHRLFLSCLSHSILLTDVPYTHALRSLLTHIDELIAFLSRLRVIQANLDLETDSGVVDALANYEDEERDVLLELDRSRKRVDADLRGLVARLRELDKERVGWGTFGSVGSVETMDGSGAFEPWRGGGVDRLLMKLDFGSGVEGQEEDDDDEALLPA</sequence>
<keyword evidence="4 6" id="KW-0493">Microtubule</keyword>
<gene>
    <name evidence="11" type="ORF">HDK90DRAFT_485045</name>
</gene>
<keyword evidence="5 6" id="KW-0206">Cytoskeleton</keyword>
<organism evidence="11 12">
    <name type="scientific">Phyllosticta capitalensis</name>
    <dbReference type="NCBI Taxonomy" id="121624"/>
    <lineage>
        <taxon>Eukaryota</taxon>
        <taxon>Fungi</taxon>
        <taxon>Dikarya</taxon>
        <taxon>Ascomycota</taxon>
        <taxon>Pezizomycotina</taxon>
        <taxon>Dothideomycetes</taxon>
        <taxon>Dothideomycetes incertae sedis</taxon>
        <taxon>Botryosphaeriales</taxon>
        <taxon>Phyllostictaceae</taxon>
        <taxon>Phyllosticta</taxon>
    </lineage>
</organism>
<evidence type="ECO:0000313" key="11">
    <source>
        <dbReference type="EMBL" id="KAK8235525.1"/>
    </source>
</evidence>
<accession>A0ABR1YRC2</accession>
<feature type="domain" description="Gamma tubulin complex component C-terminal" evidence="9">
    <location>
        <begin position="327"/>
        <end position="780"/>
    </location>
</feature>
<dbReference type="Pfam" id="PF04130">
    <property type="entry name" value="GCP_C_terminal"/>
    <property type="match status" value="1"/>
</dbReference>
<evidence type="ECO:0000256" key="8">
    <source>
        <dbReference type="SAM" id="MobiDB-lite"/>
    </source>
</evidence>
<dbReference type="PANTHER" id="PTHR19302:SF27">
    <property type="entry name" value="GAMMA-TUBULIN COMPLEX COMPONENT 4"/>
    <property type="match status" value="1"/>
</dbReference>
<dbReference type="InterPro" id="IPR007259">
    <property type="entry name" value="GCP"/>
</dbReference>
<dbReference type="Proteomes" id="UP001492380">
    <property type="component" value="Unassembled WGS sequence"/>
</dbReference>
<reference evidence="11 12" key="1">
    <citation type="submission" date="2024-04" db="EMBL/GenBank/DDBJ databases">
        <title>Phyllosticta paracitricarpa is synonymous to the EU quarantine fungus P. citricarpa based on phylogenomic analyses.</title>
        <authorList>
            <consortium name="Lawrence Berkeley National Laboratory"/>
            <person name="Van Ingen-Buijs V.A."/>
            <person name="Van Westerhoven A.C."/>
            <person name="Haridas S."/>
            <person name="Skiadas P."/>
            <person name="Martin F."/>
            <person name="Groenewald J.Z."/>
            <person name="Crous P.W."/>
            <person name="Seidl M.F."/>
        </authorList>
    </citation>
    <scope>NUCLEOTIDE SEQUENCE [LARGE SCALE GENOMIC DNA]</scope>
    <source>
        <strain evidence="11 12">CBS 123374</strain>
    </source>
</reference>
<feature type="compositionally biased region" description="Polar residues" evidence="8">
    <location>
        <begin position="20"/>
        <end position="34"/>
    </location>
</feature>
<feature type="domain" description="Gamma tubulin complex component protein N-terminal" evidence="10">
    <location>
        <begin position="2"/>
        <end position="320"/>
    </location>
</feature>
<feature type="region of interest" description="Disordered" evidence="8">
    <location>
        <begin position="14"/>
        <end position="34"/>
    </location>
</feature>
<evidence type="ECO:0000259" key="10">
    <source>
        <dbReference type="Pfam" id="PF17681"/>
    </source>
</evidence>
<evidence type="ECO:0000256" key="1">
    <source>
        <dbReference type="ARBA" id="ARBA00004267"/>
    </source>
</evidence>
<comment type="caution">
    <text evidence="11">The sequence shown here is derived from an EMBL/GenBank/DDBJ whole genome shotgun (WGS) entry which is preliminary data.</text>
</comment>
<keyword evidence="3 6" id="KW-0963">Cytoplasm</keyword>
<dbReference type="PANTHER" id="PTHR19302">
    <property type="entry name" value="GAMMA TUBULIN COMPLEX PROTEIN"/>
    <property type="match status" value="1"/>
</dbReference>
<dbReference type="InterPro" id="IPR041470">
    <property type="entry name" value="GCP_N"/>
</dbReference>
<evidence type="ECO:0000256" key="6">
    <source>
        <dbReference type="RuleBase" id="RU363050"/>
    </source>
</evidence>
<comment type="similarity">
    <text evidence="2 6">Belongs to the TUBGCP family.</text>
</comment>
<keyword evidence="12" id="KW-1185">Reference proteome</keyword>
<evidence type="ECO:0000256" key="3">
    <source>
        <dbReference type="ARBA" id="ARBA00022490"/>
    </source>
</evidence>
<keyword evidence="7" id="KW-0175">Coiled coil</keyword>
<dbReference type="EMBL" id="JBBWRZ010000005">
    <property type="protein sequence ID" value="KAK8235525.1"/>
    <property type="molecule type" value="Genomic_DNA"/>
</dbReference>
<evidence type="ECO:0000259" key="9">
    <source>
        <dbReference type="Pfam" id="PF04130"/>
    </source>
</evidence>
<evidence type="ECO:0000256" key="2">
    <source>
        <dbReference type="ARBA" id="ARBA00010337"/>
    </source>
</evidence>
<proteinExistence type="inferred from homology"/>
<dbReference type="Gene3D" id="1.20.120.1900">
    <property type="entry name" value="Gamma-tubulin complex, C-terminal domain"/>
    <property type="match status" value="1"/>
</dbReference>
<dbReference type="InterPro" id="IPR042241">
    <property type="entry name" value="GCP_C_sf"/>
</dbReference>
<dbReference type="Pfam" id="PF17681">
    <property type="entry name" value="GCP_N_terminal"/>
    <property type="match status" value="1"/>
</dbReference>
<feature type="region of interest" description="Disordered" evidence="8">
    <location>
        <begin position="580"/>
        <end position="635"/>
    </location>
</feature>
<evidence type="ECO:0000256" key="5">
    <source>
        <dbReference type="ARBA" id="ARBA00023212"/>
    </source>
</evidence>
<evidence type="ECO:0000313" key="12">
    <source>
        <dbReference type="Proteomes" id="UP001492380"/>
    </source>
</evidence>
<evidence type="ECO:0000256" key="4">
    <source>
        <dbReference type="ARBA" id="ARBA00022701"/>
    </source>
</evidence>
<feature type="compositionally biased region" description="Low complexity" evidence="8">
    <location>
        <begin position="596"/>
        <end position="606"/>
    </location>
</feature>
<protein>
    <recommendedName>
        <fullName evidence="6">Spindle pole body component</fullName>
    </recommendedName>
</protein>
<comment type="subcellular location">
    <subcellularLocation>
        <location evidence="1 6">Cytoplasm</location>
        <location evidence="1 6">Cytoskeleton</location>
        <location evidence="1 6">Microtubule organizing center</location>
    </subcellularLocation>
</comment>